<dbReference type="Pfam" id="PF13193">
    <property type="entry name" value="AMP-binding_C"/>
    <property type="match status" value="1"/>
</dbReference>
<dbReference type="AlphaFoldDB" id="A0A1H9KQU1"/>
<comment type="catalytic activity">
    <reaction evidence="7">
        <text>3-(methylsulfanyl)propanoate + ATP + CoA = 3-(methylsulfanyl)propanoyl-CoA + AMP + diphosphate</text>
        <dbReference type="Rhea" id="RHEA:43052"/>
        <dbReference type="ChEBI" id="CHEBI:30616"/>
        <dbReference type="ChEBI" id="CHEBI:33019"/>
        <dbReference type="ChEBI" id="CHEBI:49016"/>
        <dbReference type="ChEBI" id="CHEBI:57287"/>
        <dbReference type="ChEBI" id="CHEBI:82815"/>
        <dbReference type="ChEBI" id="CHEBI:456215"/>
        <dbReference type="EC" id="6.2.1.44"/>
    </reaction>
    <physiologicalReaction direction="left-to-right" evidence="7">
        <dbReference type="Rhea" id="RHEA:43053"/>
    </physiologicalReaction>
</comment>
<dbReference type="EC" id="6.2.1.44" evidence="8"/>
<dbReference type="SUPFAM" id="SSF56801">
    <property type="entry name" value="Acetyl-CoA synthetase-like"/>
    <property type="match status" value="1"/>
</dbReference>
<evidence type="ECO:0000259" key="11">
    <source>
        <dbReference type="Pfam" id="PF13193"/>
    </source>
</evidence>
<dbReference type="InterPro" id="IPR000873">
    <property type="entry name" value="AMP-dep_synth/lig_dom"/>
</dbReference>
<dbReference type="Gene3D" id="3.30.300.30">
    <property type="match status" value="1"/>
</dbReference>
<dbReference type="Gene3D" id="3.40.50.12780">
    <property type="entry name" value="N-terminal domain of ligase-like"/>
    <property type="match status" value="1"/>
</dbReference>
<keyword evidence="4" id="KW-0436">Ligase</keyword>
<comment type="cofactor">
    <cofactor evidence="1">
        <name>Mg(2+)</name>
        <dbReference type="ChEBI" id="CHEBI:18420"/>
    </cofactor>
</comment>
<dbReference type="Pfam" id="PF00501">
    <property type="entry name" value="AMP-binding"/>
    <property type="match status" value="1"/>
</dbReference>
<dbReference type="PROSITE" id="PS00455">
    <property type="entry name" value="AMP_BINDING"/>
    <property type="match status" value="1"/>
</dbReference>
<evidence type="ECO:0000256" key="8">
    <source>
        <dbReference type="ARBA" id="ARBA00066616"/>
    </source>
</evidence>
<evidence type="ECO:0000256" key="5">
    <source>
        <dbReference type="ARBA" id="ARBA00022723"/>
    </source>
</evidence>
<keyword evidence="6" id="KW-0460">Magnesium</keyword>
<evidence type="ECO:0000313" key="13">
    <source>
        <dbReference type="Proteomes" id="UP000198634"/>
    </source>
</evidence>
<accession>A0A1H9KQU1</accession>
<keyword evidence="13" id="KW-1185">Reference proteome</keyword>
<evidence type="ECO:0000313" key="12">
    <source>
        <dbReference type="EMBL" id="SER01203.1"/>
    </source>
</evidence>
<dbReference type="InterPro" id="IPR025110">
    <property type="entry name" value="AMP-bd_C"/>
</dbReference>
<feature type="domain" description="AMP-dependent synthetase/ligase" evidence="10">
    <location>
        <begin position="8"/>
        <end position="366"/>
    </location>
</feature>
<dbReference type="InterPro" id="IPR045851">
    <property type="entry name" value="AMP-bd_C_sf"/>
</dbReference>
<evidence type="ECO:0000256" key="7">
    <source>
        <dbReference type="ARBA" id="ARBA00051915"/>
    </source>
</evidence>
<protein>
    <recommendedName>
        <fullName evidence="9">3-methylmercaptopropionyl-CoA ligase</fullName>
        <ecNumber evidence="8">6.2.1.44</ecNumber>
    </recommendedName>
</protein>
<dbReference type="RefSeq" id="WP_090271255.1">
    <property type="nucleotide sequence ID" value="NZ_FOEP01000020.1"/>
</dbReference>
<keyword evidence="5" id="KW-0479">Metal-binding</keyword>
<evidence type="ECO:0000256" key="4">
    <source>
        <dbReference type="ARBA" id="ARBA00022598"/>
    </source>
</evidence>
<dbReference type="InterPro" id="IPR020845">
    <property type="entry name" value="AMP-binding_CS"/>
</dbReference>
<dbReference type="STRING" id="657014.SAMN04488092_1205"/>
<dbReference type="InterPro" id="IPR042099">
    <property type="entry name" value="ANL_N_sf"/>
</dbReference>
<evidence type="ECO:0000256" key="9">
    <source>
        <dbReference type="ARBA" id="ARBA00067668"/>
    </source>
</evidence>
<dbReference type="GO" id="GO:0046872">
    <property type="term" value="F:metal ion binding"/>
    <property type="evidence" value="ECO:0007669"/>
    <property type="project" value="UniProtKB-KW"/>
</dbReference>
<dbReference type="OrthoDB" id="9803968at2"/>
<evidence type="ECO:0000256" key="2">
    <source>
        <dbReference type="ARBA" id="ARBA00006432"/>
    </source>
</evidence>
<evidence type="ECO:0000256" key="6">
    <source>
        <dbReference type="ARBA" id="ARBA00022842"/>
    </source>
</evidence>
<dbReference type="PANTHER" id="PTHR43767:SF1">
    <property type="entry name" value="NONRIBOSOMAL PEPTIDE SYNTHASE PES1 (EUROFUNG)-RELATED"/>
    <property type="match status" value="1"/>
</dbReference>
<dbReference type="FunFam" id="3.30.300.30:FF:000008">
    <property type="entry name" value="2,3-dihydroxybenzoate-AMP ligase"/>
    <property type="match status" value="1"/>
</dbReference>
<evidence type="ECO:0000256" key="3">
    <source>
        <dbReference type="ARBA" id="ARBA00011738"/>
    </source>
</evidence>
<evidence type="ECO:0000256" key="1">
    <source>
        <dbReference type="ARBA" id="ARBA00001946"/>
    </source>
</evidence>
<proteinExistence type="inferred from homology"/>
<feature type="domain" description="AMP-binding enzyme C-terminal" evidence="11">
    <location>
        <begin position="416"/>
        <end position="491"/>
    </location>
</feature>
<reference evidence="12 13" key="1">
    <citation type="submission" date="2016-10" db="EMBL/GenBank/DDBJ databases">
        <authorList>
            <person name="de Groot N.N."/>
        </authorList>
    </citation>
    <scope>NUCLEOTIDE SEQUENCE [LARGE SCALE GENOMIC DNA]</scope>
    <source>
        <strain evidence="12 13">DSM 22007</strain>
    </source>
</reference>
<comment type="similarity">
    <text evidence="2">Belongs to the ATP-dependent AMP-binding enzyme family.</text>
</comment>
<sequence>MNIALWLARQANIGPDRPALFLGRDCVADYGTFHNRALQVAGWLRAQGIAPGDRVAIFMKNCPDFLIAEYGIWYAGAVVVPINAKLHGREAAWIIEDSGSKIIFSSPGLTEALQQAETDGQIVDIASDQYVAIFTGDLAQPVARRADDLCWLFYTSGTTGRPKGVMITHRMLCTMSLSYLADVDQATGEDAVLYAAPMSHGAGIYNMLHVLLGARHICPPSGGFDEPEIFDLARHHGNIQMFAAPTMVKRMTHVAKETGETGEGLRTIVYAGGPMYLADIIDAVDHFGPIFVQIYGQGEAPMGITALSRDDVTDRSHARWRGRLASVGRAQAAVEVKIGDAAGQEVPRGQAGEIMVRSDVVMSGYWQNEAATAKTIVDGWLLTGDVGFMDEDGYVTMQDRSKDMIISGGTNIYPREVEEALLTHPDVHEVSVVGRDNAEWGEDVVAFVVLGPGAVLDRASLDRHCLDQIARFKRPKDYFALPELPKNNYGKVLKTDLRKRLKEM</sequence>
<dbReference type="GO" id="GO:0016878">
    <property type="term" value="F:acid-thiol ligase activity"/>
    <property type="evidence" value="ECO:0007669"/>
    <property type="project" value="UniProtKB-ARBA"/>
</dbReference>
<organism evidence="12 13">
    <name type="scientific">Thalassovita taeanensis</name>
    <dbReference type="NCBI Taxonomy" id="657014"/>
    <lineage>
        <taxon>Bacteria</taxon>
        <taxon>Pseudomonadati</taxon>
        <taxon>Pseudomonadota</taxon>
        <taxon>Alphaproteobacteria</taxon>
        <taxon>Rhodobacterales</taxon>
        <taxon>Roseobacteraceae</taxon>
        <taxon>Thalassovita</taxon>
    </lineage>
</organism>
<dbReference type="EMBL" id="FOEP01000020">
    <property type="protein sequence ID" value="SER01203.1"/>
    <property type="molecule type" value="Genomic_DNA"/>
</dbReference>
<evidence type="ECO:0000259" key="10">
    <source>
        <dbReference type="Pfam" id="PF00501"/>
    </source>
</evidence>
<gene>
    <name evidence="12" type="ORF">SAMN04488092_1205</name>
</gene>
<dbReference type="Proteomes" id="UP000198634">
    <property type="component" value="Unassembled WGS sequence"/>
</dbReference>
<comment type="subunit">
    <text evidence="3">Homodimer.</text>
</comment>
<dbReference type="PANTHER" id="PTHR43767">
    <property type="entry name" value="LONG-CHAIN-FATTY-ACID--COA LIGASE"/>
    <property type="match status" value="1"/>
</dbReference>
<dbReference type="InterPro" id="IPR050237">
    <property type="entry name" value="ATP-dep_AMP-bd_enzyme"/>
</dbReference>
<name>A0A1H9KQU1_9RHOB</name>